<gene>
    <name evidence="8" type="ORF">CJ030_MR2G024119</name>
</gene>
<evidence type="ECO:0000313" key="8">
    <source>
        <dbReference type="EMBL" id="KAB1223590.1"/>
    </source>
</evidence>
<dbReference type="InterPro" id="IPR039331">
    <property type="entry name" value="PAPs-like"/>
</dbReference>
<evidence type="ECO:0000313" key="9">
    <source>
        <dbReference type="Proteomes" id="UP000516437"/>
    </source>
</evidence>
<dbReference type="InterPro" id="IPR041792">
    <property type="entry name" value="MPP_PAP"/>
</dbReference>
<evidence type="ECO:0000256" key="1">
    <source>
        <dbReference type="ARBA" id="ARBA00000032"/>
    </source>
</evidence>
<dbReference type="Pfam" id="PF14008">
    <property type="entry name" value="Metallophos_C"/>
    <property type="match status" value="1"/>
</dbReference>
<dbReference type="GO" id="GO:0003993">
    <property type="term" value="F:acid phosphatase activity"/>
    <property type="evidence" value="ECO:0007669"/>
    <property type="project" value="UniProtKB-EC"/>
</dbReference>
<reference evidence="8 9" key="1">
    <citation type="journal article" date="2019" name="Plant Biotechnol. J.">
        <title>The red bayberry genome and genetic basis of sex determination.</title>
        <authorList>
            <person name="Jia H.M."/>
            <person name="Jia H.J."/>
            <person name="Cai Q.L."/>
            <person name="Wang Y."/>
            <person name="Zhao H.B."/>
            <person name="Yang W.F."/>
            <person name="Wang G.Y."/>
            <person name="Li Y.H."/>
            <person name="Zhan D.L."/>
            <person name="Shen Y.T."/>
            <person name="Niu Q.F."/>
            <person name="Chang L."/>
            <person name="Qiu J."/>
            <person name="Zhao L."/>
            <person name="Xie H.B."/>
            <person name="Fu W.Y."/>
            <person name="Jin J."/>
            <person name="Li X.W."/>
            <person name="Jiao Y."/>
            <person name="Zhou C.C."/>
            <person name="Tu T."/>
            <person name="Chai C.Y."/>
            <person name="Gao J.L."/>
            <person name="Fan L.J."/>
            <person name="van de Weg E."/>
            <person name="Wang J.Y."/>
            <person name="Gao Z.S."/>
        </authorList>
    </citation>
    <scope>NUCLEOTIDE SEQUENCE [LARGE SCALE GENOMIC DNA]</scope>
    <source>
        <tissue evidence="8">Leaves</tissue>
    </source>
</reference>
<evidence type="ECO:0000259" key="7">
    <source>
        <dbReference type="Pfam" id="PF14008"/>
    </source>
</evidence>
<feature type="domain" description="Calcineurin-like phosphoesterase" evidence="6">
    <location>
        <begin position="18"/>
        <end position="105"/>
    </location>
</feature>
<organism evidence="8 9">
    <name type="scientific">Morella rubra</name>
    <name type="common">Chinese bayberry</name>
    <dbReference type="NCBI Taxonomy" id="262757"/>
    <lineage>
        <taxon>Eukaryota</taxon>
        <taxon>Viridiplantae</taxon>
        <taxon>Streptophyta</taxon>
        <taxon>Embryophyta</taxon>
        <taxon>Tracheophyta</taxon>
        <taxon>Spermatophyta</taxon>
        <taxon>Magnoliopsida</taxon>
        <taxon>eudicotyledons</taxon>
        <taxon>Gunneridae</taxon>
        <taxon>Pentapetalae</taxon>
        <taxon>rosids</taxon>
        <taxon>fabids</taxon>
        <taxon>Fagales</taxon>
        <taxon>Myricaceae</taxon>
        <taxon>Morella</taxon>
    </lineage>
</organism>
<keyword evidence="4" id="KW-0732">Signal</keyword>
<dbReference type="InterPro" id="IPR004843">
    <property type="entry name" value="Calcineurin-like_PHP"/>
</dbReference>
<feature type="domain" description="Purple acid phosphatase C-terminal" evidence="7">
    <location>
        <begin position="120"/>
        <end position="178"/>
    </location>
</feature>
<dbReference type="SUPFAM" id="SSF56300">
    <property type="entry name" value="Metallo-dependent phosphatases"/>
    <property type="match status" value="1"/>
</dbReference>
<sequence length="200" mass="22680">MPFEESGSDSNLHYSFNAAGVHVIMLGSYTNFHPDSAQYQWLEGDLGKIDRSRTPWTVAIIHAPWYNSNTVHQWKKESDETKASMEDLLYQARVDIVFVGHVHAYERFTRIHNGISDNCGPVHIIIGDGGNREGLANSYMDPKPDISLFREASFGHGQFVVVNVTHALWTWHRNDDDNAFVSDSIWLRSLSSDPACQMQN</sequence>
<dbReference type="PANTHER" id="PTHR22953:SF153">
    <property type="entry name" value="PURPLE ACID PHOSPHATASE"/>
    <property type="match status" value="1"/>
</dbReference>
<dbReference type="InterPro" id="IPR025733">
    <property type="entry name" value="PAPs_C"/>
</dbReference>
<comment type="catalytic activity">
    <reaction evidence="1">
        <text>a phosphate monoester + H2O = an alcohol + phosphate</text>
        <dbReference type="Rhea" id="RHEA:15017"/>
        <dbReference type="ChEBI" id="CHEBI:15377"/>
        <dbReference type="ChEBI" id="CHEBI:30879"/>
        <dbReference type="ChEBI" id="CHEBI:43474"/>
        <dbReference type="ChEBI" id="CHEBI:67140"/>
        <dbReference type="EC" id="3.1.3.2"/>
    </reaction>
</comment>
<name>A0A6A1WL52_9ROSI</name>
<evidence type="ECO:0000256" key="4">
    <source>
        <dbReference type="ARBA" id="ARBA00022729"/>
    </source>
</evidence>
<keyword evidence="9" id="KW-1185">Reference proteome</keyword>
<evidence type="ECO:0000259" key="6">
    <source>
        <dbReference type="Pfam" id="PF00149"/>
    </source>
</evidence>
<protein>
    <recommendedName>
        <fullName evidence="3">acid phosphatase</fullName>
        <ecNumber evidence="3">3.1.3.2</ecNumber>
    </recommendedName>
</protein>
<accession>A0A6A1WL52</accession>
<dbReference type="InterPro" id="IPR029052">
    <property type="entry name" value="Metallo-depent_PP-like"/>
</dbReference>
<dbReference type="AlphaFoldDB" id="A0A6A1WL52"/>
<proteinExistence type="predicted"/>
<dbReference type="CDD" id="cd00839">
    <property type="entry name" value="MPP_PAPs"/>
    <property type="match status" value="1"/>
</dbReference>
<evidence type="ECO:0000256" key="3">
    <source>
        <dbReference type="ARBA" id="ARBA00012646"/>
    </source>
</evidence>
<dbReference type="OrthoDB" id="45007at2759"/>
<dbReference type="Gene3D" id="3.60.21.10">
    <property type="match status" value="1"/>
</dbReference>
<evidence type="ECO:0000256" key="2">
    <source>
        <dbReference type="ARBA" id="ARBA00001947"/>
    </source>
</evidence>
<comment type="cofactor">
    <cofactor evidence="2">
        <name>Zn(2+)</name>
        <dbReference type="ChEBI" id="CHEBI:29105"/>
    </cofactor>
</comment>
<dbReference type="EMBL" id="RXIC02000020">
    <property type="protein sequence ID" value="KAB1223590.1"/>
    <property type="molecule type" value="Genomic_DNA"/>
</dbReference>
<dbReference type="Pfam" id="PF00149">
    <property type="entry name" value="Metallophos"/>
    <property type="match status" value="1"/>
</dbReference>
<dbReference type="EC" id="3.1.3.2" evidence="3"/>
<comment type="caution">
    <text evidence="8">The sequence shown here is derived from an EMBL/GenBank/DDBJ whole genome shotgun (WGS) entry which is preliminary data.</text>
</comment>
<keyword evidence="5" id="KW-0325">Glycoprotein</keyword>
<dbReference type="PANTHER" id="PTHR22953">
    <property type="entry name" value="ACID PHOSPHATASE RELATED"/>
    <property type="match status" value="1"/>
</dbReference>
<dbReference type="Proteomes" id="UP000516437">
    <property type="component" value="Chromosome 2"/>
</dbReference>
<evidence type="ECO:0000256" key="5">
    <source>
        <dbReference type="ARBA" id="ARBA00023180"/>
    </source>
</evidence>